<evidence type="ECO:0000259" key="2">
    <source>
        <dbReference type="Pfam" id="PF13883"/>
    </source>
</evidence>
<feature type="domain" description="CREG-like beta-barrel" evidence="2">
    <location>
        <begin position="7"/>
        <end position="143"/>
    </location>
</feature>
<dbReference type="InterPro" id="IPR012349">
    <property type="entry name" value="Split_barrel_FMN-bd"/>
</dbReference>
<dbReference type="RefSeq" id="WP_111342923.1">
    <property type="nucleotide sequence ID" value="NZ_QHHQ01000001.1"/>
</dbReference>
<dbReference type="PANTHER" id="PTHR13343:SF17">
    <property type="entry name" value="CELLULAR REPRESSOR OF E1A-STIMULATED GENES, ISOFORM A"/>
    <property type="match status" value="1"/>
</dbReference>
<dbReference type="InterPro" id="IPR055343">
    <property type="entry name" value="CREG_beta-barrel"/>
</dbReference>
<evidence type="ECO:0000313" key="4">
    <source>
        <dbReference type="Proteomes" id="UP000249590"/>
    </source>
</evidence>
<dbReference type="EMBL" id="QHHQ01000001">
    <property type="protein sequence ID" value="RAI03877.1"/>
    <property type="molecule type" value="Genomic_DNA"/>
</dbReference>
<evidence type="ECO:0000313" key="3">
    <source>
        <dbReference type="EMBL" id="RAI03877.1"/>
    </source>
</evidence>
<dbReference type="Gene3D" id="3.20.180.10">
    <property type="entry name" value="PNP-oxidase-like"/>
    <property type="match status" value="1"/>
</dbReference>
<dbReference type="InterPro" id="IPR019595">
    <property type="entry name" value="DUF2470"/>
</dbReference>
<gene>
    <name evidence="3" type="ORF">DLJ53_05245</name>
</gene>
<feature type="domain" description="DUF2470" evidence="1">
    <location>
        <begin position="164"/>
        <end position="236"/>
    </location>
</feature>
<dbReference type="Pfam" id="PF10615">
    <property type="entry name" value="DUF2470"/>
    <property type="match status" value="1"/>
</dbReference>
<dbReference type="GO" id="GO:0005737">
    <property type="term" value="C:cytoplasm"/>
    <property type="evidence" value="ECO:0007669"/>
    <property type="project" value="UniProtKB-ARBA"/>
</dbReference>
<dbReference type="Gene3D" id="2.30.110.10">
    <property type="entry name" value="Electron Transport, Fmn-binding Protein, Chain A"/>
    <property type="match status" value="1"/>
</dbReference>
<protein>
    <submittedName>
        <fullName evidence="3">Pyridoxamine 5'-phosphate oxidase</fullName>
    </submittedName>
</protein>
<comment type="caution">
    <text evidence="3">The sequence shown here is derived from an EMBL/GenBank/DDBJ whole genome shotgun (WGS) entry which is preliminary data.</text>
</comment>
<keyword evidence="4" id="KW-1185">Reference proteome</keyword>
<evidence type="ECO:0000259" key="1">
    <source>
        <dbReference type="Pfam" id="PF10615"/>
    </source>
</evidence>
<dbReference type="Proteomes" id="UP000249590">
    <property type="component" value="Unassembled WGS sequence"/>
</dbReference>
<dbReference type="PANTHER" id="PTHR13343">
    <property type="entry name" value="CREG1 PROTEIN"/>
    <property type="match status" value="1"/>
</dbReference>
<dbReference type="Pfam" id="PF13883">
    <property type="entry name" value="CREG_beta-barrel"/>
    <property type="match status" value="1"/>
</dbReference>
<sequence>MNDLPFAARMARNLIHVCRDGALATLDTSGHPHASHVATATMIDGAPLLLVSALAVHTQNMQRDARASLLFVSPDVDGDTNTRARVSLVGDVAPVDDVDAARMRFLRRHPDAAMYAGFADFGFWRFTPRSAHLVAGFGRITDLAADDLLAPAGMAAALASSDEGAVSHMNSDHADALKLMAEVLAEAPEGEWQSVGIDPLGIDMVRTGPGPQTSARVEYDEPVGDGMALRKALVALTKRARASLQTA</sequence>
<reference evidence="3 4" key="1">
    <citation type="submission" date="2018-05" db="EMBL/GenBank/DDBJ databases">
        <title>Acuticoccus sediminis sp. nov., isolated from deep-sea sediment of Indian Ocean.</title>
        <authorList>
            <person name="Liu X."/>
            <person name="Lai Q."/>
            <person name="Du Y."/>
            <person name="Sun F."/>
            <person name="Zhang X."/>
            <person name="Wang S."/>
            <person name="Shao Z."/>
        </authorList>
    </citation>
    <scope>NUCLEOTIDE SEQUENCE [LARGE SCALE GENOMIC DNA]</scope>
    <source>
        <strain evidence="3 4">PTG4-2</strain>
    </source>
</reference>
<organism evidence="3 4">
    <name type="scientific">Acuticoccus sediminis</name>
    <dbReference type="NCBI Taxonomy" id="2184697"/>
    <lineage>
        <taxon>Bacteria</taxon>
        <taxon>Pseudomonadati</taxon>
        <taxon>Pseudomonadota</taxon>
        <taxon>Alphaproteobacteria</taxon>
        <taxon>Hyphomicrobiales</taxon>
        <taxon>Amorphaceae</taxon>
        <taxon>Acuticoccus</taxon>
    </lineage>
</organism>
<dbReference type="SUPFAM" id="SSF50475">
    <property type="entry name" value="FMN-binding split barrel"/>
    <property type="match status" value="1"/>
</dbReference>
<name>A0A8B2NUL6_9HYPH</name>
<accession>A0A8B2NUL6</accession>
<dbReference type="InterPro" id="IPR037119">
    <property type="entry name" value="Haem_oxidase_HugZ-like_sf"/>
</dbReference>
<dbReference type="AlphaFoldDB" id="A0A8B2NUL6"/>
<proteinExistence type="predicted"/>